<reference evidence="8 9" key="1">
    <citation type="submission" date="2015-08" db="EMBL/GenBank/DDBJ databases">
        <title>Next Generation Sequencing and Analysis of the Genome of Puccinia sorghi L Schw, the Causal Agent of Maize Common Rust.</title>
        <authorList>
            <person name="Rochi L."/>
            <person name="Burguener G."/>
            <person name="Darino M."/>
            <person name="Turjanski A."/>
            <person name="Kreff E."/>
            <person name="Dieguez M.J."/>
            <person name="Sacco F."/>
        </authorList>
    </citation>
    <scope>NUCLEOTIDE SEQUENCE [LARGE SCALE GENOMIC DNA]</scope>
    <source>
        <strain evidence="8 9">RO10H11247</strain>
    </source>
</reference>
<evidence type="ECO:0000256" key="6">
    <source>
        <dbReference type="SAM" id="MobiDB-lite"/>
    </source>
</evidence>
<keyword evidence="9" id="KW-1185">Reference proteome</keyword>
<dbReference type="InterPro" id="IPR011012">
    <property type="entry name" value="Longin-like_dom_sf"/>
</dbReference>
<comment type="similarity">
    <text evidence="2">Belongs to the adaptor complexes small subunit family.</text>
</comment>
<evidence type="ECO:0000256" key="4">
    <source>
        <dbReference type="ARBA" id="ARBA00022927"/>
    </source>
</evidence>
<dbReference type="VEuPathDB" id="FungiDB:VP01_1602g1"/>
<dbReference type="GO" id="GO:0012505">
    <property type="term" value="C:endomembrane system"/>
    <property type="evidence" value="ECO:0007669"/>
    <property type="project" value="UniProtKB-SubCell"/>
</dbReference>
<dbReference type="InterPro" id="IPR016635">
    <property type="entry name" value="AP_complex_ssu"/>
</dbReference>
<gene>
    <name evidence="8" type="ORF">VP01_1602g1</name>
</gene>
<accession>A0A0L6VHF8</accession>
<evidence type="ECO:0000256" key="2">
    <source>
        <dbReference type="ARBA" id="ARBA00006972"/>
    </source>
</evidence>
<dbReference type="GO" id="GO:0015031">
    <property type="term" value="P:protein transport"/>
    <property type="evidence" value="ECO:0007669"/>
    <property type="project" value="UniProtKB-KW"/>
</dbReference>
<sequence length="696" mass="78044">MIHSVLIFNTQGKPRLSKHYSNNNYRTKDSIHQLIITTRKTTNFIKLTNNLIAVYRNYATLSFVFIIDNTESELAILDLIQVLVQSLDKCFKNVCELDLIFNYDKLDLLINQIIQGGIVLDTSQYHQPKVSILIQNLPPYSALTPKQLYEHLTNLALAINQQSNNNTDLNKKPYALNLYRYTRSDCVCAELKFNNLTTARHFLNHANPIWPHIWYTYSKISPPIDSQKKFMQFSLLDHDKPISWPSRCESYYPKFKPDSYHHLTRHVQREEQLPETSHPSSRPTHTAEFKRRKSTVPNLTPTNLPVKHQADCYRPKARGAYQDNLPPKKKARTPSLQTSSLKEEEKSHEIIKNQISLLLSQSSTASTSNPLPQNSTNLPNKITSDLTQLPSDPKATHDKQPDPPTALSITTPSSNLSVITGAGSSKISGLVGDGSPPLTIHSDSSKSPPECADTRFPNPLFTMERIQKERDNDSTMSRMMMMERKKKKGVLLCKMLPSINLSVLQSHFLIPNRPRDFRIFEPRQISYGPFLSTNNTAPDHQNNNNHHKNALDQLEIGCLISFSDASTAAHFSRVLHLNSPFHPLQVQLVDPAGEKSLRGSMITQIGHDDQQSAQAASAGAAAADQTPCGSSGCKLHAREWVFPDHDHDVSGRAVERVHAMDATTSTPRDDAGVNGQCRLAAPISSSRPAPPGHPRL</sequence>
<evidence type="ECO:0000256" key="1">
    <source>
        <dbReference type="ARBA" id="ARBA00004308"/>
    </source>
</evidence>
<evidence type="ECO:0000259" key="7">
    <source>
        <dbReference type="Pfam" id="PF01217"/>
    </source>
</evidence>
<feature type="region of interest" description="Disordered" evidence="6">
    <location>
        <begin position="267"/>
        <end position="348"/>
    </location>
</feature>
<name>A0A0L6VHF8_9BASI</name>
<comment type="caution">
    <text evidence="8">The sequence shown here is derived from an EMBL/GenBank/DDBJ whole genome shotgun (WGS) entry which is preliminary data.</text>
</comment>
<dbReference type="AlphaFoldDB" id="A0A0L6VHF8"/>
<feature type="compositionally biased region" description="Polar residues" evidence="6">
    <location>
        <begin position="369"/>
        <end position="390"/>
    </location>
</feature>
<comment type="subcellular location">
    <subcellularLocation>
        <location evidence="1">Endomembrane system</location>
    </subcellularLocation>
</comment>
<protein>
    <recommendedName>
        <fullName evidence="7">AP complex mu/sigma subunit domain-containing protein</fullName>
    </recommendedName>
</protein>
<proteinExistence type="inferred from homology"/>
<evidence type="ECO:0000313" key="9">
    <source>
        <dbReference type="Proteomes" id="UP000037035"/>
    </source>
</evidence>
<dbReference type="OrthoDB" id="2507849at2759"/>
<dbReference type="STRING" id="27349.A0A0L6VHF8"/>
<evidence type="ECO:0000313" key="8">
    <source>
        <dbReference type="EMBL" id="KNZ60154.1"/>
    </source>
</evidence>
<evidence type="ECO:0000256" key="3">
    <source>
        <dbReference type="ARBA" id="ARBA00022448"/>
    </source>
</evidence>
<keyword evidence="5" id="KW-0472">Membrane</keyword>
<dbReference type="PANTHER" id="PTHR11753">
    <property type="entry name" value="ADAPTOR COMPLEXES SMALL SUBUNIT FAMILY"/>
    <property type="match status" value="1"/>
</dbReference>
<organism evidence="8 9">
    <name type="scientific">Puccinia sorghi</name>
    <dbReference type="NCBI Taxonomy" id="27349"/>
    <lineage>
        <taxon>Eukaryota</taxon>
        <taxon>Fungi</taxon>
        <taxon>Dikarya</taxon>
        <taxon>Basidiomycota</taxon>
        <taxon>Pucciniomycotina</taxon>
        <taxon>Pucciniomycetes</taxon>
        <taxon>Pucciniales</taxon>
        <taxon>Pucciniaceae</taxon>
        <taxon>Puccinia</taxon>
    </lineage>
</organism>
<feature type="compositionally biased region" description="Low complexity" evidence="6">
    <location>
        <begin position="611"/>
        <end position="625"/>
    </location>
</feature>
<feature type="compositionally biased region" description="Polar residues" evidence="6">
    <location>
        <begin position="274"/>
        <end position="284"/>
    </location>
</feature>
<dbReference type="SUPFAM" id="SSF64356">
    <property type="entry name" value="SNARE-like"/>
    <property type="match status" value="1"/>
</dbReference>
<dbReference type="Proteomes" id="UP000037035">
    <property type="component" value="Unassembled WGS sequence"/>
</dbReference>
<feature type="region of interest" description="Disordered" evidence="6">
    <location>
        <begin position="607"/>
        <end position="628"/>
    </location>
</feature>
<feature type="region of interest" description="Disordered" evidence="6">
    <location>
        <begin position="363"/>
        <end position="414"/>
    </location>
</feature>
<evidence type="ECO:0000256" key="5">
    <source>
        <dbReference type="ARBA" id="ARBA00023136"/>
    </source>
</evidence>
<dbReference type="Pfam" id="PF01217">
    <property type="entry name" value="Clat_adaptor_s"/>
    <property type="match status" value="1"/>
</dbReference>
<keyword evidence="3" id="KW-0813">Transport</keyword>
<dbReference type="EMBL" id="LAVV01006396">
    <property type="protein sequence ID" value="KNZ60154.1"/>
    <property type="molecule type" value="Genomic_DNA"/>
</dbReference>
<dbReference type="InterPro" id="IPR022775">
    <property type="entry name" value="AP_mu_sigma_su"/>
</dbReference>
<feature type="domain" description="AP complex mu/sigma subunit" evidence="7">
    <location>
        <begin position="1"/>
        <end position="124"/>
    </location>
</feature>
<dbReference type="Gene3D" id="3.30.450.60">
    <property type="match status" value="1"/>
</dbReference>
<keyword evidence="4" id="KW-0653">Protein transport</keyword>